<feature type="transmembrane region" description="Helical" evidence="13">
    <location>
        <begin position="423"/>
        <end position="443"/>
    </location>
</feature>
<accession>A0A914WEP9</accession>
<sequence length="646" mass="69501">MWSSVRQLGGAPVIVDSSRAASAPIADGRSSDQSRYVLTMPAAARHSFTTLDFAIFGIALIGSMLIGLFYALKGRQTNSTTKEFLLGGRKMPLLPTALSLLTSLVSGISLLSYPAEIYNFGTAFCWSTVGVTMALICTGVFIIPVIYPIQSVSIYHYLEDRFGSRILRTYGAILFTLSTLLYISIVLYAPSVALAGVTDVPVWALVTSVGLVCTFYSSIGGLKAVVWTDTFQAVIMYAGSITLAIVGTTAVGGVGRVFEIAGKHGRLDGFSNIDTNPFQHMTVWTALFGGWWYWWTSFGSNQMSLQRYCSVSSMRRAQWLTIITIPLMIVVNVLVFYTGLTMFAYYQGCDPQKRGLVKSDQLVIYFMVEVLQPIKGMPGLFLACLFSGTLSTVSSGVNSLSAVGWAEFVKPFIKNADERKATYITKGIGLLYGLGAIGLAFAAEPLGGILQALTSGLGAFSGPLLGLILLGVLTPFGNFVGGLVGTTVGTALTLWIFIGSNTKRYPTTALPSTIDQCPNIFNQTTTLASTTLSFSPTAEALVDTTHAAVDALKTLYSLSFFMYALVGAVTTLIVGVIVSLLWIAVRRRYEPADPEFVLWTVGKKSKLAQAGMEKAKSPPESYNVISADGPSVSLRPAYEHDAEERL</sequence>
<feature type="transmembrane region" description="Helical" evidence="13">
    <location>
        <begin position="278"/>
        <end position="298"/>
    </location>
</feature>
<evidence type="ECO:0000313" key="15">
    <source>
        <dbReference type="WBParaSite" id="PSAMB.scaffold395size53376.g5336.t1"/>
    </source>
</evidence>
<feature type="compositionally biased region" description="Basic and acidic residues" evidence="12">
    <location>
        <begin position="637"/>
        <end position="646"/>
    </location>
</feature>
<feature type="transmembrane region" description="Helical" evidence="13">
    <location>
        <begin position="170"/>
        <end position="190"/>
    </location>
</feature>
<evidence type="ECO:0000256" key="3">
    <source>
        <dbReference type="ARBA" id="ARBA00022448"/>
    </source>
</evidence>
<dbReference type="CDD" id="cd11492">
    <property type="entry name" value="SLC5sbd_NIS-SMVT"/>
    <property type="match status" value="1"/>
</dbReference>
<dbReference type="InterPro" id="IPR038377">
    <property type="entry name" value="Na/Glc_symporter_sf"/>
</dbReference>
<dbReference type="GO" id="GO:0005886">
    <property type="term" value="C:plasma membrane"/>
    <property type="evidence" value="ECO:0007669"/>
    <property type="project" value="UniProtKB-SubCell"/>
</dbReference>
<feature type="transmembrane region" description="Helical" evidence="13">
    <location>
        <begin position="560"/>
        <end position="585"/>
    </location>
</feature>
<feature type="transmembrane region" description="Helical" evidence="13">
    <location>
        <begin position="449"/>
        <end position="472"/>
    </location>
</feature>
<evidence type="ECO:0000256" key="9">
    <source>
        <dbReference type="ARBA" id="ARBA00023136"/>
    </source>
</evidence>
<keyword evidence="5 13" id="KW-0812">Transmembrane</keyword>
<feature type="transmembrane region" description="Helical" evidence="13">
    <location>
        <begin position="53"/>
        <end position="72"/>
    </location>
</feature>
<dbReference type="PROSITE" id="PS50283">
    <property type="entry name" value="NA_SOLUT_SYMP_3"/>
    <property type="match status" value="1"/>
</dbReference>
<evidence type="ECO:0000256" key="2">
    <source>
        <dbReference type="ARBA" id="ARBA00006434"/>
    </source>
</evidence>
<keyword evidence="7" id="KW-0915">Sodium</keyword>
<evidence type="ECO:0000256" key="10">
    <source>
        <dbReference type="ARBA" id="ARBA00023201"/>
    </source>
</evidence>
<keyword evidence="4" id="KW-1003">Cell membrane</keyword>
<dbReference type="GO" id="GO:0015293">
    <property type="term" value="F:symporter activity"/>
    <property type="evidence" value="ECO:0007669"/>
    <property type="project" value="TreeGrafter"/>
</dbReference>
<organism evidence="14 15">
    <name type="scientific">Plectus sambesii</name>
    <dbReference type="NCBI Taxonomy" id="2011161"/>
    <lineage>
        <taxon>Eukaryota</taxon>
        <taxon>Metazoa</taxon>
        <taxon>Ecdysozoa</taxon>
        <taxon>Nematoda</taxon>
        <taxon>Chromadorea</taxon>
        <taxon>Plectida</taxon>
        <taxon>Plectina</taxon>
        <taxon>Plectoidea</taxon>
        <taxon>Plectidae</taxon>
        <taxon>Plectus</taxon>
    </lineage>
</organism>
<feature type="transmembrane region" description="Helical" evidence="13">
    <location>
        <begin position="380"/>
        <end position="403"/>
    </location>
</feature>
<evidence type="ECO:0000256" key="1">
    <source>
        <dbReference type="ARBA" id="ARBA00004651"/>
    </source>
</evidence>
<evidence type="ECO:0000256" key="12">
    <source>
        <dbReference type="SAM" id="MobiDB-lite"/>
    </source>
</evidence>
<keyword evidence="3" id="KW-0813">Transport</keyword>
<evidence type="ECO:0000256" key="4">
    <source>
        <dbReference type="ARBA" id="ARBA00022475"/>
    </source>
</evidence>
<feature type="transmembrane region" description="Helical" evidence="13">
    <location>
        <begin position="202"/>
        <end position="222"/>
    </location>
</feature>
<evidence type="ECO:0000256" key="13">
    <source>
        <dbReference type="SAM" id="Phobius"/>
    </source>
</evidence>
<feature type="transmembrane region" description="Helical" evidence="13">
    <location>
        <begin position="479"/>
        <end position="498"/>
    </location>
</feature>
<dbReference type="AlphaFoldDB" id="A0A914WEP9"/>
<dbReference type="Pfam" id="PF00474">
    <property type="entry name" value="SSF"/>
    <property type="match status" value="1"/>
</dbReference>
<feature type="transmembrane region" description="Helical" evidence="13">
    <location>
        <begin position="93"/>
        <end position="114"/>
    </location>
</feature>
<comment type="similarity">
    <text evidence="2 11">Belongs to the sodium:solute symporter (SSF) (TC 2.A.21) family.</text>
</comment>
<evidence type="ECO:0000256" key="8">
    <source>
        <dbReference type="ARBA" id="ARBA00023065"/>
    </source>
</evidence>
<dbReference type="NCBIfam" id="TIGR00813">
    <property type="entry name" value="sss"/>
    <property type="match status" value="1"/>
</dbReference>
<name>A0A914WEP9_9BILA</name>
<proteinExistence type="inferred from homology"/>
<dbReference type="PANTHER" id="PTHR42985">
    <property type="entry name" value="SODIUM-COUPLED MONOCARBOXYLATE TRANSPORTER"/>
    <property type="match status" value="1"/>
</dbReference>
<keyword evidence="14" id="KW-1185">Reference proteome</keyword>
<dbReference type="InterPro" id="IPR051163">
    <property type="entry name" value="Sodium:Solute_Symporter_SSF"/>
</dbReference>
<keyword evidence="8" id="KW-0406">Ion transport</keyword>
<dbReference type="Proteomes" id="UP000887566">
    <property type="component" value="Unplaced"/>
</dbReference>
<reference evidence="15" key="1">
    <citation type="submission" date="2022-11" db="UniProtKB">
        <authorList>
            <consortium name="WormBaseParasite"/>
        </authorList>
    </citation>
    <scope>IDENTIFICATION</scope>
</reference>
<evidence type="ECO:0000256" key="7">
    <source>
        <dbReference type="ARBA" id="ARBA00023053"/>
    </source>
</evidence>
<feature type="transmembrane region" description="Helical" evidence="13">
    <location>
        <begin position="126"/>
        <end position="149"/>
    </location>
</feature>
<evidence type="ECO:0000313" key="14">
    <source>
        <dbReference type="Proteomes" id="UP000887566"/>
    </source>
</evidence>
<dbReference type="Gene3D" id="1.20.1730.10">
    <property type="entry name" value="Sodium/glucose cotransporter"/>
    <property type="match status" value="1"/>
</dbReference>
<protein>
    <submittedName>
        <fullName evidence="15">Sodium-coupled monocarboxylate transporter 1</fullName>
    </submittedName>
</protein>
<keyword evidence="9 13" id="KW-0472">Membrane</keyword>
<evidence type="ECO:0000256" key="11">
    <source>
        <dbReference type="RuleBase" id="RU362091"/>
    </source>
</evidence>
<feature type="transmembrane region" description="Helical" evidence="13">
    <location>
        <begin position="234"/>
        <end position="258"/>
    </location>
</feature>
<keyword evidence="6 13" id="KW-1133">Transmembrane helix</keyword>
<dbReference type="PANTHER" id="PTHR42985:SF40">
    <property type="entry name" value="LD47995P-RELATED"/>
    <property type="match status" value="1"/>
</dbReference>
<keyword evidence="10" id="KW-0739">Sodium transport</keyword>
<evidence type="ECO:0000256" key="6">
    <source>
        <dbReference type="ARBA" id="ARBA00022989"/>
    </source>
</evidence>
<feature type="region of interest" description="Disordered" evidence="12">
    <location>
        <begin position="610"/>
        <end position="646"/>
    </location>
</feature>
<dbReference type="WBParaSite" id="PSAMB.scaffold395size53376.g5336.t1">
    <property type="protein sequence ID" value="PSAMB.scaffold395size53376.g5336.t1"/>
    <property type="gene ID" value="PSAMB.scaffold395size53376.g5336"/>
</dbReference>
<dbReference type="InterPro" id="IPR001734">
    <property type="entry name" value="Na/solute_symporter"/>
</dbReference>
<feature type="transmembrane region" description="Helical" evidence="13">
    <location>
        <begin position="319"/>
        <end position="346"/>
    </location>
</feature>
<dbReference type="GO" id="GO:0006814">
    <property type="term" value="P:sodium ion transport"/>
    <property type="evidence" value="ECO:0007669"/>
    <property type="project" value="UniProtKB-KW"/>
</dbReference>
<comment type="subcellular location">
    <subcellularLocation>
        <location evidence="1">Cell membrane</location>
        <topology evidence="1">Multi-pass membrane protein</topology>
    </subcellularLocation>
</comment>
<evidence type="ECO:0000256" key="5">
    <source>
        <dbReference type="ARBA" id="ARBA00022692"/>
    </source>
</evidence>